<dbReference type="RefSeq" id="WP_190927198.1">
    <property type="nucleotide sequence ID" value="NZ_JACXJA010000010.1"/>
</dbReference>
<dbReference type="EMBL" id="JACXJA010000010">
    <property type="protein sequence ID" value="MBD2862383.1"/>
    <property type="molecule type" value="Genomic_DNA"/>
</dbReference>
<dbReference type="Proteomes" id="UP000639396">
    <property type="component" value="Unassembled WGS sequence"/>
</dbReference>
<evidence type="ECO:0008006" key="3">
    <source>
        <dbReference type="Google" id="ProtNLM"/>
    </source>
</evidence>
<proteinExistence type="predicted"/>
<keyword evidence="2" id="KW-1185">Reference proteome</keyword>
<dbReference type="AlphaFoldDB" id="A0A927GZL9"/>
<evidence type="ECO:0000313" key="1">
    <source>
        <dbReference type="EMBL" id="MBD2862383.1"/>
    </source>
</evidence>
<protein>
    <recommendedName>
        <fullName evidence="3">DNA mismatch repair protein</fullName>
    </recommendedName>
</protein>
<name>A0A927GZL9_9BACL</name>
<sequence length="188" mass="21958">MSGMQELVCSTTKQKVIEVGLDFLQGVGADHICRVCIAGGSSCCSGCRSIKHGFGCQKRNTSCTAWLCGFLKFIFYKAGFIHEWKQFWDQVPGQDYREDFTPPYFPVRMWLEKPNIRFLSEAFAEDLEELNPYHNVFWLIEMKETLDRHIDNLMKCSDPKVKRKIEKKINFLTKDFRRFHLAAEQLVK</sequence>
<evidence type="ECO:0000313" key="2">
    <source>
        <dbReference type="Proteomes" id="UP000639396"/>
    </source>
</evidence>
<reference evidence="1" key="1">
    <citation type="submission" date="2020-09" db="EMBL/GenBank/DDBJ databases">
        <title>A novel bacterium of genus Paenibacillus, isolated from South China Sea.</title>
        <authorList>
            <person name="Huang H."/>
            <person name="Mo K."/>
            <person name="Hu Y."/>
        </authorList>
    </citation>
    <scope>NUCLEOTIDE SEQUENCE</scope>
    <source>
        <strain evidence="1">IB182363</strain>
    </source>
</reference>
<accession>A0A927GZL9</accession>
<gene>
    <name evidence="1" type="ORF">IDH45_10350</name>
</gene>
<comment type="caution">
    <text evidence="1">The sequence shown here is derived from an EMBL/GenBank/DDBJ whole genome shotgun (WGS) entry which is preliminary data.</text>
</comment>
<organism evidence="1 2">
    <name type="scientific">Paenibacillus oceani</name>
    <dbReference type="NCBI Taxonomy" id="2772510"/>
    <lineage>
        <taxon>Bacteria</taxon>
        <taxon>Bacillati</taxon>
        <taxon>Bacillota</taxon>
        <taxon>Bacilli</taxon>
        <taxon>Bacillales</taxon>
        <taxon>Paenibacillaceae</taxon>
        <taxon>Paenibacillus</taxon>
    </lineage>
</organism>